<evidence type="ECO:0000259" key="7">
    <source>
        <dbReference type="Pfam" id="PF02687"/>
    </source>
</evidence>
<dbReference type="PANTHER" id="PTHR30287:SF1">
    <property type="entry name" value="INNER MEMBRANE PROTEIN"/>
    <property type="match status" value="1"/>
</dbReference>
<feature type="transmembrane region" description="Helical" evidence="6">
    <location>
        <begin position="660"/>
        <end position="684"/>
    </location>
</feature>
<feature type="domain" description="ABC3 transporter permease C-terminal" evidence="7">
    <location>
        <begin position="202"/>
        <end position="316"/>
    </location>
</feature>
<name>A0A4R9BW41_9MICO</name>
<comment type="subcellular location">
    <subcellularLocation>
        <location evidence="1">Cell membrane</location>
        <topology evidence="1">Multi-pass membrane protein</topology>
    </subcellularLocation>
</comment>
<dbReference type="PRINTS" id="PR00173">
    <property type="entry name" value="EDTRNSPORT"/>
</dbReference>
<keyword evidence="5 6" id="KW-0472">Membrane</keyword>
<dbReference type="AlphaFoldDB" id="A0A4R9BW41"/>
<accession>A0A4R9BW41</accession>
<feature type="transmembrane region" description="Helical" evidence="6">
    <location>
        <begin position="24"/>
        <end position="45"/>
    </location>
</feature>
<organism evidence="8 9">
    <name type="scientific">Cryobacterium lactosi</name>
    <dbReference type="NCBI Taxonomy" id="1259202"/>
    <lineage>
        <taxon>Bacteria</taxon>
        <taxon>Bacillati</taxon>
        <taxon>Actinomycetota</taxon>
        <taxon>Actinomycetes</taxon>
        <taxon>Micrococcales</taxon>
        <taxon>Microbacteriaceae</taxon>
        <taxon>Cryobacterium</taxon>
    </lineage>
</organism>
<protein>
    <submittedName>
        <fullName evidence="8">ABC transporter permease</fullName>
    </submittedName>
</protein>
<feature type="transmembrane region" description="Helical" evidence="6">
    <location>
        <begin position="365"/>
        <end position="388"/>
    </location>
</feature>
<dbReference type="EMBL" id="SOHM01000012">
    <property type="protein sequence ID" value="TFD92064.1"/>
    <property type="molecule type" value="Genomic_DNA"/>
</dbReference>
<feature type="transmembrane region" description="Helical" evidence="6">
    <location>
        <begin position="286"/>
        <end position="312"/>
    </location>
</feature>
<dbReference type="Pfam" id="PF02687">
    <property type="entry name" value="FtsX"/>
    <property type="match status" value="2"/>
</dbReference>
<evidence type="ECO:0000256" key="6">
    <source>
        <dbReference type="SAM" id="Phobius"/>
    </source>
</evidence>
<feature type="transmembrane region" description="Helical" evidence="6">
    <location>
        <begin position="199"/>
        <end position="219"/>
    </location>
</feature>
<keyword evidence="4 6" id="KW-1133">Transmembrane helix</keyword>
<keyword evidence="2" id="KW-1003">Cell membrane</keyword>
<dbReference type="GO" id="GO:0005886">
    <property type="term" value="C:plasma membrane"/>
    <property type="evidence" value="ECO:0007669"/>
    <property type="project" value="UniProtKB-SubCell"/>
</dbReference>
<evidence type="ECO:0000256" key="4">
    <source>
        <dbReference type="ARBA" id="ARBA00022989"/>
    </source>
</evidence>
<dbReference type="PANTHER" id="PTHR30287">
    <property type="entry name" value="MEMBRANE COMPONENT OF PREDICTED ABC SUPERFAMILY METABOLITE UPTAKE TRANSPORTER"/>
    <property type="match status" value="1"/>
</dbReference>
<evidence type="ECO:0000256" key="2">
    <source>
        <dbReference type="ARBA" id="ARBA00022475"/>
    </source>
</evidence>
<sequence length="739" mass="76178">MSGAVNPAILRLALLGSRGSWRRLVGIAAGVMLGVTLFLLLWGAYQGLAARDTRTSWMNLNGSYSDDLAASFEPSDSQALVTQESDSYRGRSITLMNIAAPPTTSLNIDGLQSTPRSGEYYASPALRSLVASAPADALGDRYGKMIGVIPNALLASPDSLTAVAGRPAGTLVERSNVMLVNDLDGRAYPLSGNYQTVTVIGGIAVLLPVLLLVSIVTQLGAAQRRERFATLRLIGAGPRVVTTITAWETAATSLIGGVAGVVLAWLLRPLAALVNVNQGTFFASDLTVSVPISVTVVLATVVASTLTAIFRIRSTQIGPLGATRQIAERRPTWVRLVPLSAGMGTLLSTTLGVLLGVPIPMVSMLMIGGFVLTALGLIVAGPYLTLFASRVMARFSRSAEGVIAANRIRRTPAATFRAVSGLVIAVFMVSVFAGAATTGTPPAAVAGSVPSSTLIQNITGELGPAQKLDNDMDAALATVERVPGVTKVATLFTTDGSDRSLDGMFVLSAGSAQALGFDNLPSGEFFGLPYGYTSAVDGPAAYEPVLADTVTGESLLFASVVLVGTDGTMAALERARTALTLSSLGPIAQGTSGTVAELHAAGFDKMAASYAGLAYLGIGVATFIAAFSLAISAVAAVLDRKRVLGLLRLLGMPVSSLRRIVSYEAAVPLLAVVALSIGLGFAVAQLILVGLTNGTRTIGWPDPLFLVALVASAALAAAAVVTTFGAIRRNTEVTSTRFE</sequence>
<keyword evidence="3 6" id="KW-0812">Transmembrane</keyword>
<feature type="transmembrane region" description="Helical" evidence="6">
    <location>
        <begin position="333"/>
        <end position="359"/>
    </location>
</feature>
<proteinExistence type="predicted"/>
<feature type="transmembrane region" description="Helical" evidence="6">
    <location>
        <begin position="240"/>
        <end position="266"/>
    </location>
</feature>
<feature type="domain" description="ABC3 transporter permease C-terminal" evidence="7">
    <location>
        <begin position="618"/>
        <end position="723"/>
    </location>
</feature>
<feature type="transmembrane region" description="Helical" evidence="6">
    <location>
        <begin position="613"/>
        <end position="639"/>
    </location>
</feature>
<evidence type="ECO:0000256" key="3">
    <source>
        <dbReference type="ARBA" id="ARBA00022692"/>
    </source>
</evidence>
<keyword evidence="9" id="KW-1185">Reference proteome</keyword>
<evidence type="ECO:0000256" key="1">
    <source>
        <dbReference type="ARBA" id="ARBA00004651"/>
    </source>
</evidence>
<dbReference type="OrthoDB" id="4871813at2"/>
<evidence type="ECO:0000256" key="5">
    <source>
        <dbReference type="ARBA" id="ARBA00023136"/>
    </source>
</evidence>
<reference evidence="8 9" key="1">
    <citation type="submission" date="2019-03" db="EMBL/GenBank/DDBJ databases">
        <title>Genomics of glacier-inhabiting Cryobacterium strains.</title>
        <authorList>
            <person name="Liu Q."/>
            <person name="Xin Y.-H."/>
        </authorList>
    </citation>
    <scope>NUCLEOTIDE SEQUENCE [LARGE SCALE GENOMIC DNA]</scope>
    <source>
        <strain evidence="8 9">Sr59</strain>
    </source>
</reference>
<dbReference type="InterPro" id="IPR003838">
    <property type="entry name" value="ABC3_permease_C"/>
</dbReference>
<comment type="caution">
    <text evidence="8">The sequence shown here is derived from an EMBL/GenBank/DDBJ whole genome shotgun (WGS) entry which is preliminary data.</text>
</comment>
<evidence type="ECO:0000313" key="9">
    <source>
        <dbReference type="Proteomes" id="UP000298468"/>
    </source>
</evidence>
<evidence type="ECO:0000313" key="8">
    <source>
        <dbReference type="EMBL" id="TFD92064.1"/>
    </source>
</evidence>
<gene>
    <name evidence="8" type="ORF">E3T61_07050</name>
</gene>
<dbReference type="InterPro" id="IPR038766">
    <property type="entry name" value="Membrane_comp_ABC_pdt"/>
</dbReference>
<dbReference type="Proteomes" id="UP000298468">
    <property type="component" value="Unassembled WGS sequence"/>
</dbReference>
<feature type="transmembrane region" description="Helical" evidence="6">
    <location>
        <begin position="704"/>
        <end position="727"/>
    </location>
</feature>
<feature type="transmembrane region" description="Helical" evidence="6">
    <location>
        <begin position="416"/>
        <end position="436"/>
    </location>
</feature>